<keyword evidence="2" id="KW-0378">Hydrolase</keyword>
<feature type="compositionally biased region" description="Basic and acidic residues" evidence="5">
    <location>
        <begin position="1020"/>
        <end position="1054"/>
    </location>
</feature>
<evidence type="ECO:0000256" key="4">
    <source>
        <dbReference type="ARBA" id="ARBA00022840"/>
    </source>
</evidence>
<dbReference type="CDD" id="cd18808">
    <property type="entry name" value="SF1_C_Upf1"/>
    <property type="match status" value="1"/>
</dbReference>
<dbReference type="PANTHER" id="PTHR43788">
    <property type="entry name" value="DNA2/NAM7 HELICASE FAMILY MEMBER"/>
    <property type="match status" value="1"/>
</dbReference>
<dbReference type="GO" id="GO:0005524">
    <property type="term" value="F:ATP binding"/>
    <property type="evidence" value="ECO:0007669"/>
    <property type="project" value="UniProtKB-KW"/>
</dbReference>
<feature type="region of interest" description="Disordered" evidence="5">
    <location>
        <begin position="1"/>
        <end position="25"/>
    </location>
</feature>
<feature type="compositionally biased region" description="Basic and acidic residues" evidence="5">
    <location>
        <begin position="1068"/>
        <end position="1083"/>
    </location>
</feature>
<feature type="domain" description="DNA2/NAM7 helicase-like C-terminal" evidence="6">
    <location>
        <begin position="776"/>
        <end position="960"/>
    </location>
</feature>
<feature type="compositionally biased region" description="Basic and acidic residues" evidence="5">
    <location>
        <begin position="1097"/>
        <end position="1109"/>
    </location>
</feature>
<accession>G0P9X5</accession>
<dbReference type="HOGENOM" id="CLU_007448_0_0_1"/>
<dbReference type="InterPro" id="IPR027417">
    <property type="entry name" value="P-loop_NTPase"/>
</dbReference>
<dbReference type="PANTHER" id="PTHR43788:SF16">
    <property type="entry name" value="HELICASE WITH ZINC FINGER 2"/>
    <property type="match status" value="1"/>
</dbReference>
<feature type="region of interest" description="Disordered" evidence="5">
    <location>
        <begin position="1002"/>
        <end position="1222"/>
    </location>
</feature>
<dbReference type="InterPro" id="IPR047187">
    <property type="entry name" value="SF1_C_Upf1"/>
</dbReference>
<evidence type="ECO:0000259" key="6">
    <source>
        <dbReference type="Pfam" id="PF13087"/>
    </source>
</evidence>
<feature type="compositionally biased region" description="Basic and acidic residues" evidence="5">
    <location>
        <begin position="1159"/>
        <end position="1176"/>
    </location>
</feature>
<name>G0P9X5_CAEBE</name>
<evidence type="ECO:0000256" key="2">
    <source>
        <dbReference type="ARBA" id="ARBA00022801"/>
    </source>
</evidence>
<organism evidence="8">
    <name type="scientific">Caenorhabditis brenneri</name>
    <name type="common">Nematode worm</name>
    <dbReference type="NCBI Taxonomy" id="135651"/>
    <lineage>
        <taxon>Eukaryota</taxon>
        <taxon>Metazoa</taxon>
        <taxon>Ecdysozoa</taxon>
        <taxon>Nematoda</taxon>
        <taxon>Chromadorea</taxon>
        <taxon>Rhabditida</taxon>
        <taxon>Rhabditina</taxon>
        <taxon>Rhabditomorpha</taxon>
        <taxon>Rhabditoidea</taxon>
        <taxon>Rhabditidae</taxon>
        <taxon>Peloderinae</taxon>
        <taxon>Caenorhabditis</taxon>
    </lineage>
</organism>
<feature type="compositionally biased region" description="Basic and acidic residues" evidence="5">
    <location>
        <begin position="1002"/>
        <end position="1013"/>
    </location>
</feature>
<evidence type="ECO:0000313" key="8">
    <source>
        <dbReference type="Proteomes" id="UP000008068"/>
    </source>
</evidence>
<evidence type="ECO:0000256" key="1">
    <source>
        <dbReference type="ARBA" id="ARBA00022741"/>
    </source>
</evidence>
<evidence type="ECO:0000313" key="7">
    <source>
        <dbReference type="EMBL" id="EGT48776.1"/>
    </source>
</evidence>
<dbReference type="STRING" id="135651.G0P9X5"/>
<dbReference type="FunFam" id="3.40.50.300:FF:002131">
    <property type="entry name" value="Uncharacterized ATP-dependent helicase C05C10.2"/>
    <property type="match status" value="1"/>
</dbReference>
<proteinExistence type="predicted"/>
<keyword evidence="4" id="KW-0067">ATP-binding</keyword>
<feature type="compositionally biased region" description="Basic residues" evidence="5">
    <location>
        <begin position="1149"/>
        <end position="1158"/>
    </location>
</feature>
<reference evidence="8" key="1">
    <citation type="submission" date="2011-07" db="EMBL/GenBank/DDBJ databases">
        <authorList>
            <consortium name="Caenorhabditis brenneri Sequencing and Analysis Consortium"/>
            <person name="Wilson R.K."/>
        </authorList>
    </citation>
    <scope>NUCLEOTIDE SEQUENCE [LARGE SCALE GENOMIC DNA]</scope>
    <source>
        <strain evidence="8">PB2801</strain>
    </source>
</reference>
<dbReference type="InterPro" id="IPR041679">
    <property type="entry name" value="DNA2/NAM7-like_C"/>
</dbReference>
<dbReference type="SUPFAM" id="SSF52540">
    <property type="entry name" value="P-loop containing nucleoside triphosphate hydrolases"/>
    <property type="match status" value="1"/>
</dbReference>
<dbReference type="Proteomes" id="UP000008068">
    <property type="component" value="Unassembled WGS sequence"/>
</dbReference>
<sequence>MKNNRNKKNPVTEKLAKLAGGGNARKKVREKDYSFQACRKSEYHENAFSRFYTLPRKYDKSIRVKEDAENLHVVHFELREYKHRDAIDFAAKTWEWRNDSNTNQSILPRSADRNLLPTKCYYTFYDSIRAYYRVIAELEDKYILMACHTNLHGFHRGDLCFVEVTDRTITKQYGFSVIGKLFLGDIVSVSKLSKINNNPLDPPPRALKMNQESELIWEVAEMRVLERNFKERVVFAFMKTGLAIVKGFNEAMKVVFNETDSINFDSLYIGHAFVPVKLRYKFLEGYYTREQKLEVMKRSSKFVSCPSALGTVYRYQFSEKLTDQFRIGVDAFKIHHKFYPEDVTELCAQMGQSAVLTIFDGRSDSRLFLMQNCEKSDNVIRFSIPNPFKYPTEGLWNCNNRIKIEGYEKEFDGTIETVLPNEKDRLLQICARVSKESMKEIDFRYGRTYVVYQREPREASFLKNGFLKDEASWSNGARIIRTLYGGKSQRSEVLDYSQDPILSYVFPSDPPVPLNKYQNQYVQMITSRNYPMVLGSSPFGCGKSMTIVMAAITALKKSMGSQQILVTQSNYASVNLIDIARKVKNTDLKILRYVSERNWKELPDQCKTEFDKPVWVETTLRRLAYGEIPHGKDFSVRDVDLILAYFVRTPKKFLKDLLCELFKNRYSKNIGEICTIPVSKREKELFEICMKFNKRNVIVITADTLQSVPRGTKGMENVITIQIDEACQLPECTLISLLVQFPNANYGLIGDIQQLPPYCEDDLNGKLKEYGIGNTMERAIQQKMFPEAILRYVYRCHPKTTELLSELFYDGKLISGVQEEQRNEFMRKRPDIWPNPEYPLICVDNKDKGYKVGTSCANKTEKLLVKQIVQSLMEEKNGYKLHPSDIGVISFYAAQTTLLIDSFRGTQVKCGTVDAFQGSEREVIVLCCTNEKISEFMQLSNRLNVAMSRARQATIVIGNLKGLSEAKYWTTILKRAEENGCVVDTNKPPFQVVDRQLLEMDKIGEGRQEKSNPDPEEISEDLREAGKDTKKEMNNRKENKRGQGRKDKGAEKKSQNPGPSRQEPSESNEIHPKTAPSDDKNPKNDQNPQRNRRRGGRNREAATTKKKLEIPSNPVNSTENKENEAKPINPTEQNAQEALMKTGDSKQKNMQKQRGRNRQKTDKTGDLEKNAVEKPSELAAPSNEKRKRNRGRRMPRNKKGDNNQDPSGLNDEMKNLNAAEKK</sequence>
<keyword evidence="3" id="KW-0347">Helicase</keyword>
<dbReference type="EMBL" id="GL380160">
    <property type="protein sequence ID" value="EGT48776.1"/>
    <property type="molecule type" value="Genomic_DNA"/>
</dbReference>
<evidence type="ECO:0000256" key="3">
    <source>
        <dbReference type="ARBA" id="ARBA00022806"/>
    </source>
</evidence>
<dbReference type="GO" id="GO:0016787">
    <property type="term" value="F:hydrolase activity"/>
    <property type="evidence" value="ECO:0007669"/>
    <property type="project" value="UniProtKB-KW"/>
</dbReference>
<gene>
    <name evidence="7" type="ORF">CAEBREN_29630</name>
</gene>
<dbReference type="OrthoDB" id="5856787at2759"/>
<evidence type="ECO:0000256" key="5">
    <source>
        <dbReference type="SAM" id="MobiDB-lite"/>
    </source>
</evidence>
<dbReference type="AlphaFoldDB" id="G0P9X5"/>
<dbReference type="Pfam" id="PF13087">
    <property type="entry name" value="AAA_12"/>
    <property type="match status" value="1"/>
</dbReference>
<dbReference type="eggNOG" id="KOG1801">
    <property type="taxonomic scope" value="Eukaryota"/>
</dbReference>
<protein>
    <recommendedName>
        <fullName evidence="6">DNA2/NAM7 helicase-like C-terminal domain-containing protein</fullName>
    </recommendedName>
</protein>
<keyword evidence="1" id="KW-0547">Nucleotide-binding</keyword>
<keyword evidence="8" id="KW-1185">Reference proteome</keyword>
<dbReference type="InterPro" id="IPR050534">
    <property type="entry name" value="Coronavir_polyprotein_1ab"/>
</dbReference>
<dbReference type="GO" id="GO:0043139">
    <property type="term" value="F:5'-3' DNA helicase activity"/>
    <property type="evidence" value="ECO:0007669"/>
    <property type="project" value="TreeGrafter"/>
</dbReference>
<dbReference type="InParanoid" id="G0P9X5"/>
<feature type="compositionally biased region" description="Basic and acidic residues" evidence="5">
    <location>
        <begin position="1211"/>
        <end position="1222"/>
    </location>
</feature>
<feature type="compositionally biased region" description="Basic residues" evidence="5">
    <location>
        <begin position="1185"/>
        <end position="1197"/>
    </location>
</feature>
<dbReference type="Gene3D" id="3.40.50.300">
    <property type="entry name" value="P-loop containing nucleotide triphosphate hydrolases"/>
    <property type="match status" value="2"/>
</dbReference>